<evidence type="ECO:0000259" key="1">
    <source>
        <dbReference type="PROSITE" id="PS50035"/>
    </source>
</evidence>
<evidence type="ECO:0000313" key="2">
    <source>
        <dbReference type="EMBL" id="TPG08226.1"/>
    </source>
</evidence>
<dbReference type="PANTHER" id="PTHR21248">
    <property type="entry name" value="CARDIOLIPIN SYNTHASE"/>
    <property type="match status" value="1"/>
</dbReference>
<name>A0A502C915_9GAMM</name>
<dbReference type="InterPro" id="IPR025202">
    <property type="entry name" value="PLD-like_dom"/>
</dbReference>
<dbReference type="PROSITE" id="PS50035">
    <property type="entry name" value="PLD"/>
    <property type="match status" value="2"/>
</dbReference>
<dbReference type="CDD" id="cd09113">
    <property type="entry name" value="PLDc_ymdC_like_2"/>
    <property type="match status" value="1"/>
</dbReference>
<proteinExistence type="predicted"/>
<organism evidence="2 3">
    <name type="scientific">Rhodanobacter glycinis</name>
    <dbReference type="NCBI Taxonomy" id="582702"/>
    <lineage>
        <taxon>Bacteria</taxon>
        <taxon>Pseudomonadati</taxon>
        <taxon>Pseudomonadota</taxon>
        <taxon>Gammaproteobacteria</taxon>
        <taxon>Lysobacterales</taxon>
        <taxon>Rhodanobacteraceae</taxon>
        <taxon>Rhodanobacter</taxon>
    </lineage>
</organism>
<dbReference type="PANTHER" id="PTHR21248:SF12">
    <property type="entry name" value="CARDIOLIPIN SYNTHASE C"/>
    <property type="match status" value="1"/>
</dbReference>
<feature type="domain" description="PLD phosphodiesterase" evidence="1">
    <location>
        <begin position="158"/>
        <end position="185"/>
    </location>
</feature>
<keyword evidence="3" id="KW-1185">Reference proteome</keyword>
<dbReference type="Gene3D" id="3.30.870.10">
    <property type="entry name" value="Endonuclease Chain A"/>
    <property type="match status" value="2"/>
</dbReference>
<dbReference type="Pfam" id="PF13091">
    <property type="entry name" value="PLDc_2"/>
    <property type="match status" value="2"/>
</dbReference>
<dbReference type="SMART" id="SM00155">
    <property type="entry name" value="PLDc"/>
    <property type="match status" value="2"/>
</dbReference>
<accession>A0A502C915</accession>
<dbReference type="SUPFAM" id="SSF56024">
    <property type="entry name" value="Phospholipase D/nuclease"/>
    <property type="match status" value="2"/>
</dbReference>
<dbReference type="Proteomes" id="UP000319486">
    <property type="component" value="Unassembled WGS sequence"/>
</dbReference>
<reference evidence="2 3" key="1">
    <citation type="journal article" date="2019" name="Environ. Microbiol.">
        <title>Species interactions and distinct microbial communities in high Arctic permafrost affected cryosols are associated with the CH4 and CO2 gas fluxes.</title>
        <authorList>
            <person name="Altshuler I."/>
            <person name="Hamel J."/>
            <person name="Turney S."/>
            <person name="Magnuson E."/>
            <person name="Levesque R."/>
            <person name="Greer C."/>
            <person name="Whyte L.G."/>
        </authorList>
    </citation>
    <scope>NUCLEOTIDE SEQUENCE [LARGE SCALE GENOMIC DNA]</scope>
    <source>
        <strain evidence="2 3">S13Y</strain>
    </source>
</reference>
<feature type="domain" description="PLD phosphodiesterase" evidence="1">
    <location>
        <begin position="399"/>
        <end position="426"/>
    </location>
</feature>
<dbReference type="AlphaFoldDB" id="A0A502C915"/>
<dbReference type="InterPro" id="IPR001736">
    <property type="entry name" value="PLipase_D/transphosphatidylase"/>
</dbReference>
<sequence>MMIGLLLGACSTLRADYVKQPSKALPPATATLSGRYIRAAVKQHIDESGFRLLTLSNNALMSRVVLADHAQHSIDLQYYIFNNDATGRLVAQRLLAAADRGVRVRLLLDDISATSAIDMLDALDAHPNIEVRLFNPFHTRKPSFLSKTTQFLLDAHRLNRRMHNKSYIVDGNVAIVGGRNIGDAYFDAGSDTNFRDLDLIAIGPVVKDASHAFDEYWNCDAAYPVEAFRGKHASHYDLVQLRVDLHRDARAFAQTDYAQAILDKLPNGPSGDRPGAWFWGPAVLVADQPEKIDANEAGTRALRIGPQIKAMTDQAQQDVLVISPYFIPGDNGTRYLTGLATRGVAVKVLTNSLASTDEAAVHAGYSRYRRALLEGGVQLYELRPASGVEQPATAKGTSSGVSLHAKAIVVDGQQVFIGSMNMDPRSKLLNTEMGIIVDCPALALAVTNFFDTAIQPTSAYHVTLTAPHGGRMQWQASKNGKLVIYHRDPEASTKRRLEVDLLRFMPIEGML</sequence>
<dbReference type="EMBL" id="RCZO01000006">
    <property type="protein sequence ID" value="TPG08226.1"/>
    <property type="molecule type" value="Genomic_DNA"/>
</dbReference>
<dbReference type="GO" id="GO:0032049">
    <property type="term" value="P:cardiolipin biosynthetic process"/>
    <property type="evidence" value="ECO:0007669"/>
    <property type="project" value="UniProtKB-ARBA"/>
</dbReference>
<gene>
    <name evidence="2" type="ORF">EAH88_11315</name>
</gene>
<dbReference type="CDD" id="cd09111">
    <property type="entry name" value="PLDc_ymdC_like_1"/>
    <property type="match status" value="1"/>
</dbReference>
<evidence type="ECO:0000313" key="3">
    <source>
        <dbReference type="Proteomes" id="UP000319486"/>
    </source>
</evidence>
<dbReference type="GO" id="GO:0030572">
    <property type="term" value="F:phosphatidyltransferase activity"/>
    <property type="evidence" value="ECO:0007669"/>
    <property type="project" value="UniProtKB-ARBA"/>
</dbReference>
<comment type="caution">
    <text evidence="2">The sequence shown here is derived from an EMBL/GenBank/DDBJ whole genome shotgun (WGS) entry which is preliminary data.</text>
</comment>
<protein>
    <submittedName>
        <fullName evidence="2">Phospholipase D family protein</fullName>
    </submittedName>
</protein>